<name>A0A4C1UKV5_EUMVA</name>
<reference evidence="2 3" key="1">
    <citation type="journal article" date="2019" name="Commun. Biol.">
        <title>The bagworm genome reveals a unique fibroin gene that provides high tensile strength.</title>
        <authorList>
            <person name="Kono N."/>
            <person name="Nakamura H."/>
            <person name="Ohtoshi R."/>
            <person name="Tomita M."/>
            <person name="Numata K."/>
            <person name="Arakawa K."/>
        </authorList>
    </citation>
    <scope>NUCLEOTIDE SEQUENCE [LARGE SCALE GENOMIC DNA]</scope>
</reference>
<evidence type="ECO:0000256" key="1">
    <source>
        <dbReference type="SAM" id="MobiDB-lite"/>
    </source>
</evidence>
<organism evidence="2 3">
    <name type="scientific">Eumeta variegata</name>
    <name type="common">Bagworm moth</name>
    <name type="synonym">Eumeta japonica</name>
    <dbReference type="NCBI Taxonomy" id="151549"/>
    <lineage>
        <taxon>Eukaryota</taxon>
        <taxon>Metazoa</taxon>
        <taxon>Ecdysozoa</taxon>
        <taxon>Arthropoda</taxon>
        <taxon>Hexapoda</taxon>
        <taxon>Insecta</taxon>
        <taxon>Pterygota</taxon>
        <taxon>Neoptera</taxon>
        <taxon>Endopterygota</taxon>
        <taxon>Lepidoptera</taxon>
        <taxon>Glossata</taxon>
        <taxon>Ditrysia</taxon>
        <taxon>Tineoidea</taxon>
        <taxon>Psychidae</taxon>
        <taxon>Oiketicinae</taxon>
        <taxon>Eumeta</taxon>
    </lineage>
</organism>
<feature type="compositionally biased region" description="Polar residues" evidence="1">
    <location>
        <begin position="85"/>
        <end position="101"/>
    </location>
</feature>
<gene>
    <name evidence="2" type="ORF">EVAR_11291_1</name>
</gene>
<accession>A0A4C1UKV5</accession>
<dbReference type="OrthoDB" id="7477520at2759"/>
<protein>
    <submittedName>
        <fullName evidence="2">Uncharacterized protein</fullName>
    </submittedName>
</protein>
<proteinExistence type="predicted"/>
<feature type="compositionally biased region" description="Basic and acidic residues" evidence="1">
    <location>
        <begin position="53"/>
        <end position="71"/>
    </location>
</feature>
<dbReference type="EMBL" id="BGZK01000188">
    <property type="protein sequence ID" value="GBP27055.1"/>
    <property type="molecule type" value="Genomic_DNA"/>
</dbReference>
<evidence type="ECO:0000313" key="2">
    <source>
        <dbReference type="EMBL" id="GBP27055.1"/>
    </source>
</evidence>
<sequence>MLPKRIALPLASGARITLADGSTRRAIWRKSYSVETLRSQSTKMPIGSINRDSAPKRETFRPPWVKDKDSDSPPSWTQRKLKPVESTTKTMTVGAEESTSVGKPLKHIGTTATASIAKGPLHPRSSISNKKVTVKGIPFLDLCIDFLIPFG</sequence>
<comment type="caution">
    <text evidence="2">The sequence shown here is derived from an EMBL/GenBank/DDBJ whole genome shotgun (WGS) entry which is preliminary data.</text>
</comment>
<feature type="region of interest" description="Disordered" evidence="1">
    <location>
        <begin position="39"/>
        <end position="102"/>
    </location>
</feature>
<evidence type="ECO:0000313" key="3">
    <source>
        <dbReference type="Proteomes" id="UP000299102"/>
    </source>
</evidence>
<keyword evidence="3" id="KW-1185">Reference proteome</keyword>
<dbReference type="AlphaFoldDB" id="A0A4C1UKV5"/>
<dbReference type="Proteomes" id="UP000299102">
    <property type="component" value="Unassembled WGS sequence"/>
</dbReference>